<evidence type="ECO:0000256" key="1">
    <source>
        <dbReference type="SAM" id="MobiDB-lite"/>
    </source>
</evidence>
<dbReference type="Proteomes" id="UP000766486">
    <property type="component" value="Unassembled WGS sequence"/>
</dbReference>
<name>A0ABY6UIS2_BIOOC</name>
<feature type="compositionally biased region" description="Polar residues" evidence="1">
    <location>
        <begin position="49"/>
        <end position="60"/>
    </location>
</feature>
<feature type="compositionally biased region" description="Polar residues" evidence="1">
    <location>
        <begin position="296"/>
        <end position="311"/>
    </location>
</feature>
<gene>
    <name evidence="2" type="ORF">CLO192961_LOCUS300440</name>
</gene>
<comment type="caution">
    <text evidence="2">The sequence shown here is derived from an EMBL/GenBank/DDBJ whole genome shotgun (WGS) entry which is preliminary data.</text>
</comment>
<sequence>MNSFLREFQVETRMICEEEYFSNSSDDFAPTSITPQSKNECDDGDCDDTMSSRSTESSQDNCDDYSDTELPVESRLNTGREETTSSGSETDSQADSQGGVINYFKLYMVGQTSDDGWDELRETCELSVQQTIAEDEARQMGMEYTGEMFLGPTSVQVTRALLCTFGYNEYQLPTMWHYWATLNPGLATLIRRSIVDCRATDGRSFIVKDNPESSMPDCVFIVYHPNYSDGVVPLSKRRYGPNHNRAMSEVDTAFQASEHEAHEKNSEDEEEPREYTAKATDDEAHGQSSEGDEDSGQGTNDTLSTRSTSTAEDAHTMPK</sequence>
<evidence type="ECO:0000313" key="2">
    <source>
        <dbReference type="EMBL" id="VUC31132.1"/>
    </source>
</evidence>
<evidence type="ECO:0000313" key="3">
    <source>
        <dbReference type="Proteomes" id="UP000766486"/>
    </source>
</evidence>
<proteinExistence type="predicted"/>
<reference evidence="2 3" key="1">
    <citation type="submission" date="2019-06" db="EMBL/GenBank/DDBJ databases">
        <authorList>
            <person name="Broberg M."/>
        </authorList>
    </citation>
    <scope>NUCLEOTIDE SEQUENCE [LARGE SCALE GENOMIC DNA]</scope>
</reference>
<dbReference type="EMBL" id="CABFNS010000830">
    <property type="protein sequence ID" value="VUC31132.1"/>
    <property type="molecule type" value="Genomic_DNA"/>
</dbReference>
<feature type="compositionally biased region" description="Basic and acidic residues" evidence="1">
    <location>
        <begin position="273"/>
        <end position="285"/>
    </location>
</feature>
<keyword evidence="3" id="KW-1185">Reference proteome</keyword>
<organism evidence="2 3">
    <name type="scientific">Bionectria ochroleuca</name>
    <name type="common">Gliocladium roseum</name>
    <dbReference type="NCBI Taxonomy" id="29856"/>
    <lineage>
        <taxon>Eukaryota</taxon>
        <taxon>Fungi</taxon>
        <taxon>Dikarya</taxon>
        <taxon>Ascomycota</taxon>
        <taxon>Pezizomycotina</taxon>
        <taxon>Sordariomycetes</taxon>
        <taxon>Hypocreomycetidae</taxon>
        <taxon>Hypocreales</taxon>
        <taxon>Bionectriaceae</taxon>
        <taxon>Clonostachys</taxon>
    </lineage>
</organism>
<accession>A0ABY6UIS2</accession>
<feature type="compositionally biased region" description="Polar residues" evidence="1">
    <location>
        <begin position="24"/>
        <end position="38"/>
    </location>
</feature>
<protein>
    <submittedName>
        <fullName evidence="2">Uncharacterized protein</fullName>
    </submittedName>
</protein>
<feature type="region of interest" description="Disordered" evidence="1">
    <location>
        <begin position="256"/>
        <end position="319"/>
    </location>
</feature>
<feature type="region of interest" description="Disordered" evidence="1">
    <location>
        <begin position="24"/>
        <end position="96"/>
    </location>
</feature>